<protein>
    <submittedName>
        <fullName evidence="2">Uncharacterized protein</fullName>
    </submittedName>
</protein>
<keyword evidence="3" id="KW-1185">Reference proteome</keyword>
<evidence type="ECO:0000313" key="3">
    <source>
        <dbReference type="Proteomes" id="UP000527355"/>
    </source>
</evidence>
<sequence length="172" mass="19664">MKKTNHSEEKMKRNKKKSCSRRWSADRCRARVWSQRSALGRPTRGTQLTVEVHWQMPRSLTPPPLFRFSPKQSRSTLRHSRVETSVFMPRPQAMGSSSFAPNSARLKYPGAGAGLPPSQRAPEDSVEGWDDCDYEKLIDPTEPSSSEYSHSRDSRPRTHPRGELRNTQTSQI</sequence>
<feature type="compositionally biased region" description="Basic and acidic residues" evidence="1">
    <location>
        <begin position="1"/>
        <end position="11"/>
    </location>
</feature>
<accession>A0A7J7ZXT5</accession>
<evidence type="ECO:0000313" key="2">
    <source>
        <dbReference type="EMBL" id="KAF6379117.1"/>
    </source>
</evidence>
<name>A0A7J7ZXT5_MYOMY</name>
<feature type="compositionally biased region" description="Acidic residues" evidence="1">
    <location>
        <begin position="124"/>
        <end position="133"/>
    </location>
</feature>
<evidence type="ECO:0000256" key="1">
    <source>
        <dbReference type="SAM" id="MobiDB-lite"/>
    </source>
</evidence>
<feature type="region of interest" description="Disordered" evidence="1">
    <location>
        <begin position="1"/>
        <end position="28"/>
    </location>
</feature>
<dbReference type="VEuPathDB" id="HostDB:ABRAXAS2"/>
<dbReference type="AlphaFoldDB" id="A0A7J7ZXT5"/>
<dbReference type="Proteomes" id="UP000527355">
    <property type="component" value="Unassembled WGS sequence"/>
</dbReference>
<reference evidence="2 3" key="1">
    <citation type="journal article" date="2020" name="Nature">
        <title>Six reference-quality genomes reveal evolution of bat adaptations.</title>
        <authorList>
            <person name="Jebb D."/>
            <person name="Huang Z."/>
            <person name="Pippel M."/>
            <person name="Hughes G.M."/>
            <person name="Lavrichenko K."/>
            <person name="Devanna P."/>
            <person name="Winkler S."/>
            <person name="Jermiin L.S."/>
            <person name="Skirmuntt E.C."/>
            <person name="Katzourakis A."/>
            <person name="Burkitt-Gray L."/>
            <person name="Ray D.A."/>
            <person name="Sullivan K.A.M."/>
            <person name="Roscito J.G."/>
            <person name="Kirilenko B.M."/>
            <person name="Davalos L.M."/>
            <person name="Corthals A.P."/>
            <person name="Power M.L."/>
            <person name="Jones G."/>
            <person name="Ransome R.D."/>
            <person name="Dechmann D.K.N."/>
            <person name="Locatelli A.G."/>
            <person name="Puechmaille S.J."/>
            <person name="Fedrigo O."/>
            <person name="Jarvis E.D."/>
            <person name="Hiller M."/>
            <person name="Vernes S.C."/>
            <person name="Myers E.W."/>
            <person name="Teeling E.C."/>
        </authorList>
    </citation>
    <scope>NUCLEOTIDE SEQUENCE [LARGE SCALE GENOMIC DNA]</scope>
    <source>
        <strain evidence="2">MMyoMyo1</strain>
        <tissue evidence="2">Flight muscle</tissue>
    </source>
</reference>
<proteinExistence type="predicted"/>
<gene>
    <name evidence="2" type="ORF">mMyoMyo1_009951</name>
</gene>
<comment type="caution">
    <text evidence="2">The sequence shown here is derived from an EMBL/GenBank/DDBJ whole genome shotgun (WGS) entry which is preliminary data.</text>
</comment>
<dbReference type="EMBL" id="JABWUV010000002">
    <property type="protein sequence ID" value="KAF6379117.1"/>
    <property type="molecule type" value="Genomic_DNA"/>
</dbReference>
<feature type="region of interest" description="Disordered" evidence="1">
    <location>
        <begin position="59"/>
        <end position="172"/>
    </location>
</feature>
<feature type="compositionally biased region" description="Basic and acidic residues" evidence="1">
    <location>
        <begin position="149"/>
        <end position="164"/>
    </location>
</feature>
<organism evidence="2 3">
    <name type="scientific">Myotis myotis</name>
    <name type="common">Greater mouse-eared bat</name>
    <name type="synonym">Vespertilio myotis</name>
    <dbReference type="NCBI Taxonomy" id="51298"/>
    <lineage>
        <taxon>Eukaryota</taxon>
        <taxon>Metazoa</taxon>
        <taxon>Chordata</taxon>
        <taxon>Craniata</taxon>
        <taxon>Vertebrata</taxon>
        <taxon>Euteleostomi</taxon>
        <taxon>Mammalia</taxon>
        <taxon>Eutheria</taxon>
        <taxon>Laurasiatheria</taxon>
        <taxon>Chiroptera</taxon>
        <taxon>Yangochiroptera</taxon>
        <taxon>Vespertilionidae</taxon>
        <taxon>Myotis</taxon>
    </lineage>
</organism>